<sequence length="17" mass="1978">MILSQINPRTCHAYFAI</sequence>
<protein>
    <submittedName>
        <fullName evidence="1">Uncharacterized protein</fullName>
    </submittedName>
</protein>
<organism evidence="1">
    <name type="scientific">Rhizophora mucronata</name>
    <name type="common">Asiatic mangrove</name>
    <dbReference type="NCBI Taxonomy" id="61149"/>
    <lineage>
        <taxon>Eukaryota</taxon>
        <taxon>Viridiplantae</taxon>
        <taxon>Streptophyta</taxon>
        <taxon>Embryophyta</taxon>
        <taxon>Tracheophyta</taxon>
        <taxon>Spermatophyta</taxon>
        <taxon>Magnoliopsida</taxon>
        <taxon>eudicotyledons</taxon>
        <taxon>Gunneridae</taxon>
        <taxon>Pentapetalae</taxon>
        <taxon>rosids</taxon>
        <taxon>fabids</taxon>
        <taxon>Malpighiales</taxon>
        <taxon>Rhizophoraceae</taxon>
        <taxon>Rhizophora</taxon>
    </lineage>
</organism>
<proteinExistence type="predicted"/>
<evidence type="ECO:0000313" key="1">
    <source>
        <dbReference type="EMBL" id="MBX73187.1"/>
    </source>
</evidence>
<accession>A0A2P2R1W2</accession>
<reference evidence="1" key="1">
    <citation type="submission" date="2018-02" db="EMBL/GenBank/DDBJ databases">
        <title>Rhizophora mucronata_Transcriptome.</title>
        <authorList>
            <person name="Meera S.P."/>
            <person name="Sreeshan A."/>
            <person name="Augustine A."/>
        </authorList>
    </citation>
    <scope>NUCLEOTIDE SEQUENCE</scope>
    <source>
        <tissue evidence="1">Leaf</tissue>
    </source>
</reference>
<dbReference type="EMBL" id="GGEC01092703">
    <property type="protein sequence ID" value="MBX73187.1"/>
    <property type="molecule type" value="Transcribed_RNA"/>
</dbReference>
<name>A0A2P2R1W2_RHIMU</name>
<dbReference type="AlphaFoldDB" id="A0A2P2R1W2"/>